<dbReference type="RefSeq" id="WP_117988141.1">
    <property type="nucleotide sequence ID" value="NZ_CABMFG010000031.1"/>
</dbReference>
<evidence type="ECO:0000313" key="1">
    <source>
        <dbReference type="EMBL" id="RGX77164.1"/>
    </source>
</evidence>
<protein>
    <submittedName>
        <fullName evidence="1">DUF4907 domain-containing protein</fullName>
    </submittedName>
</protein>
<dbReference type="Proteomes" id="UP000286075">
    <property type="component" value="Unassembled WGS sequence"/>
</dbReference>
<dbReference type="Pfam" id="PF16250">
    <property type="entry name" value="DUF4907"/>
    <property type="match status" value="1"/>
</dbReference>
<comment type="caution">
    <text evidence="1">The sequence shown here is derived from an EMBL/GenBank/DDBJ whole genome shotgun (WGS) entry which is preliminary data.</text>
</comment>
<organism evidence="1 2">
    <name type="scientific">Bacteroides stercorirosoris</name>
    <dbReference type="NCBI Taxonomy" id="871324"/>
    <lineage>
        <taxon>Bacteria</taxon>
        <taxon>Pseudomonadati</taxon>
        <taxon>Bacteroidota</taxon>
        <taxon>Bacteroidia</taxon>
        <taxon>Bacteroidales</taxon>
        <taxon>Bacteroidaceae</taxon>
        <taxon>Bacteroides</taxon>
    </lineage>
</organism>
<dbReference type="AlphaFoldDB" id="A0A413H166"/>
<sequence>MKLMFIVKLGVLPFVAVCLSCCSGRKSAGSEEFVCRPVKVEGGYGYVVLHEEDTLIYQPYIPAIGERTPFTSEEDALKVGRLVCRKLTDKRPPTVSREEITETLPFIRHQSGR</sequence>
<evidence type="ECO:0000313" key="2">
    <source>
        <dbReference type="Proteomes" id="UP000286075"/>
    </source>
</evidence>
<reference evidence="1 2" key="1">
    <citation type="submission" date="2018-08" db="EMBL/GenBank/DDBJ databases">
        <title>A genome reference for cultivated species of the human gut microbiota.</title>
        <authorList>
            <person name="Zou Y."/>
            <person name="Xue W."/>
            <person name="Luo G."/>
        </authorList>
    </citation>
    <scope>NUCLEOTIDE SEQUENCE [LARGE SCALE GENOMIC DNA]</scope>
    <source>
        <strain evidence="1 2">OF03-9BH</strain>
    </source>
</reference>
<accession>A0A413H166</accession>
<name>A0A413H166_9BACE</name>
<dbReference type="OrthoDB" id="674043at2"/>
<gene>
    <name evidence="1" type="ORF">DXA68_16925</name>
</gene>
<dbReference type="InterPro" id="IPR032593">
    <property type="entry name" value="DUF4907"/>
</dbReference>
<proteinExistence type="predicted"/>
<dbReference type="EMBL" id="QSCF01000031">
    <property type="protein sequence ID" value="RGX77164.1"/>
    <property type="molecule type" value="Genomic_DNA"/>
</dbReference>